<reference evidence="1 2" key="2">
    <citation type="journal article" date="2020" name="Microbiol. Resour. Announc.">
        <title>Antarctic desert soil bacteria exhibit high novel natural product potential, evaluated through long-read genome sequencing and comparative genomics.</title>
        <authorList>
            <person name="Benaud N."/>
            <person name="Edwards R.J."/>
            <person name="Amos T.G."/>
            <person name="D'Agostino P.M."/>
            <person name="Gutierrez-Chavez C."/>
            <person name="Montgomery K."/>
            <person name="Nicetic I."/>
            <person name="Ferrari B.C."/>
        </authorList>
    </citation>
    <scope>NUCLEOTIDE SEQUENCE [LARGE SCALE GENOMIC DNA]</scope>
    <source>
        <strain evidence="1 2">SPB151</strain>
    </source>
</reference>
<keyword evidence="1" id="KW-0503">Monooxygenase</keyword>
<protein>
    <submittedName>
        <fullName evidence="1">Antibiotic biosynthesis monooxygenase</fullName>
    </submittedName>
</protein>
<dbReference type="InterPro" id="IPR052936">
    <property type="entry name" value="Jasmonate_Hydroxylase-like"/>
</dbReference>
<dbReference type="GO" id="GO:0004497">
    <property type="term" value="F:monooxygenase activity"/>
    <property type="evidence" value="ECO:0007669"/>
    <property type="project" value="UniProtKB-KW"/>
</dbReference>
<organism evidence="1 2">
    <name type="scientific">Kribbella qitaiheensis</name>
    <dbReference type="NCBI Taxonomy" id="1544730"/>
    <lineage>
        <taxon>Bacteria</taxon>
        <taxon>Bacillati</taxon>
        <taxon>Actinomycetota</taxon>
        <taxon>Actinomycetes</taxon>
        <taxon>Propionibacteriales</taxon>
        <taxon>Kribbellaceae</taxon>
        <taxon>Kribbella</taxon>
    </lineage>
</organism>
<dbReference type="PANTHER" id="PTHR37811:SF2">
    <property type="entry name" value="ABM DOMAIN-CONTAINING PROTEIN"/>
    <property type="match status" value="1"/>
</dbReference>
<evidence type="ECO:0000313" key="1">
    <source>
        <dbReference type="EMBL" id="QNE21332.1"/>
    </source>
</evidence>
<keyword evidence="1" id="KW-0560">Oxidoreductase</keyword>
<proteinExistence type="predicted"/>
<keyword evidence="2" id="KW-1185">Reference proteome</keyword>
<accession>A0A7G6X517</accession>
<dbReference type="RefSeq" id="WP_185443732.1">
    <property type="nucleotide sequence ID" value="NZ_CP043661.1"/>
</dbReference>
<dbReference type="EMBL" id="CP043661">
    <property type="protein sequence ID" value="QNE21332.1"/>
    <property type="molecule type" value="Genomic_DNA"/>
</dbReference>
<dbReference type="Gene3D" id="3.30.70.100">
    <property type="match status" value="1"/>
</dbReference>
<gene>
    <name evidence="1" type="ORF">F1D05_29715</name>
</gene>
<reference evidence="2" key="1">
    <citation type="submission" date="2019-09" db="EMBL/GenBank/DDBJ databases">
        <title>Antimicrobial potential of Antarctic Bacteria.</title>
        <authorList>
            <person name="Benaud N."/>
            <person name="Edwards R.J."/>
            <person name="Ferrari B.C."/>
        </authorList>
    </citation>
    <scope>NUCLEOTIDE SEQUENCE [LARGE SCALE GENOMIC DNA]</scope>
    <source>
        <strain evidence="2">SPB151</strain>
    </source>
</reference>
<name>A0A7G6X517_9ACTN</name>
<dbReference type="InterPro" id="IPR011008">
    <property type="entry name" value="Dimeric_a/b-barrel"/>
</dbReference>
<dbReference type="KEGG" id="kqi:F1D05_29715"/>
<dbReference type="SUPFAM" id="SSF54909">
    <property type="entry name" value="Dimeric alpha+beta barrel"/>
    <property type="match status" value="1"/>
</dbReference>
<dbReference type="AlphaFoldDB" id="A0A7G6X517"/>
<evidence type="ECO:0000313" key="2">
    <source>
        <dbReference type="Proteomes" id="UP000515563"/>
    </source>
</evidence>
<sequence>MNKPQPPYYVAIFTVSDTGDDADAYAAMDARLNESVAHHPGYLGSERSTDAQGGAVSLLYFTDAVSIRKWRDDPLHRQAQRQGRSRWLAAYEVQIARVERSYTFERGR</sequence>
<dbReference type="PANTHER" id="PTHR37811">
    <property type="entry name" value="BLL5343 PROTEIN"/>
    <property type="match status" value="1"/>
</dbReference>
<dbReference type="Proteomes" id="UP000515563">
    <property type="component" value="Chromosome"/>
</dbReference>